<dbReference type="SUPFAM" id="SSF53335">
    <property type="entry name" value="S-adenosyl-L-methionine-dependent methyltransferases"/>
    <property type="match status" value="1"/>
</dbReference>
<dbReference type="GO" id="GO:0032991">
    <property type="term" value="C:protein-containing complex"/>
    <property type="evidence" value="ECO:0007669"/>
    <property type="project" value="TreeGrafter"/>
</dbReference>
<comment type="caution">
    <text evidence="1">The sequence shown here is derived from an EMBL/GenBank/DDBJ whole genome shotgun (WGS) entry which is preliminary data.</text>
</comment>
<protein>
    <submittedName>
        <fullName evidence="1">Uncharacterized protein</fullName>
    </submittedName>
</protein>
<dbReference type="Proteomes" id="UP001276659">
    <property type="component" value="Unassembled WGS sequence"/>
</dbReference>
<proteinExistence type="predicted"/>
<dbReference type="PANTHER" id="PTHR14614">
    <property type="entry name" value="HEPATOCELLULAR CARCINOMA-ASSOCIATED ANTIGEN"/>
    <property type="match status" value="1"/>
</dbReference>
<gene>
    <name evidence="1" type="ORF">OEA41_008098</name>
</gene>
<evidence type="ECO:0000313" key="1">
    <source>
        <dbReference type="EMBL" id="KAK3176773.1"/>
    </source>
</evidence>
<name>A0AAE0DNK6_9LECA</name>
<organism evidence="1 2">
    <name type="scientific">Lepraria neglecta</name>
    <dbReference type="NCBI Taxonomy" id="209136"/>
    <lineage>
        <taxon>Eukaryota</taxon>
        <taxon>Fungi</taxon>
        <taxon>Dikarya</taxon>
        <taxon>Ascomycota</taxon>
        <taxon>Pezizomycotina</taxon>
        <taxon>Lecanoromycetes</taxon>
        <taxon>OSLEUM clade</taxon>
        <taxon>Lecanoromycetidae</taxon>
        <taxon>Lecanorales</taxon>
        <taxon>Lecanorineae</taxon>
        <taxon>Stereocaulaceae</taxon>
        <taxon>Lepraria</taxon>
    </lineage>
</organism>
<dbReference type="GO" id="GO:0008757">
    <property type="term" value="F:S-adenosylmethionine-dependent methyltransferase activity"/>
    <property type="evidence" value="ECO:0007669"/>
    <property type="project" value="UniProtKB-ARBA"/>
</dbReference>
<reference evidence="1" key="1">
    <citation type="submission" date="2022-11" db="EMBL/GenBank/DDBJ databases">
        <title>Chromosomal genome sequence assembly and mating type (MAT) locus characterization of the leprose asexual lichenized fungus Lepraria neglecta (Nyl.) Erichsen.</title>
        <authorList>
            <person name="Allen J.L."/>
            <person name="Pfeffer B."/>
        </authorList>
    </citation>
    <scope>NUCLEOTIDE SEQUENCE</scope>
    <source>
        <strain evidence="1">Allen 5258</strain>
    </source>
</reference>
<dbReference type="Gene3D" id="3.40.50.150">
    <property type="entry name" value="Vaccinia Virus protein VP39"/>
    <property type="match status" value="1"/>
</dbReference>
<dbReference type="EMBL" id="JASNWA010000004">
    <property type="protein sequence ID" value="KAK3176773.1"/>
    <property type="molecule type" value="Genomic_DNA"/>
</dbReference>
<dbReference type="PANTHER" id="PTHR14614:SF109">
    <property type="entry name" value="RIBOSOMAL LYSINE N-METHYLTRANSFERASE 5"/>
    <property type="match status" value="1"/>
</dbReference>
<evidence type="ECO:0000313" key="2">
    <source>
        <dbReference type="Proteomes" id="UP001276659"/>
    </source>
</evidence>
<dbReference type="InterPro" id="IPR019410">
    <property type="entry name" value="Methyltransf_16"/>
</dbReference>
<dbReference type="AlphaFoldDB" id="A0AAE0DNK6"/>
<sequence length="296" mass="32260">MMAFQSLISALGREIEDPEEETFLLFSQDIPSQNLGFVDAKATNLEITVCNIDLNITQSPGLLSSDREGGTTGAVVWKITPLFAEWVASDDSFLFQYSALDQHSTVLELGCGISGIVAVSLAPRIGKYIATDQDYVFKWLKSNITNNSAIISKNVKKRGKTPATTACGPMGSNLKVIALDWETSSVSELPTLVGMEPGQIFDAVVACDCVYNETLIEPLVRTCAETCQLANASSTGKPTVCIIAQQLRSDTVFEAWLIAFHKVFRVWRVPDKLLNKGLREGSGFVVHIGIFRDSEA</sequence>
<keyword evidence="2" id="KW-1185">Reference proteome</keyword>
<dbReference type="Pfam" id="PF10294">
    <property type="entry name" value="Methyltransf_16"/>
    <property type="match status" value="1"/>
</dbReference>
<dbReference type="GO" id="GO:0005829">
    <property type="term" value="C:cytosol"/>
    <property type="evidence" value="ECO:0007669"/>
    <property type="project" value="TreeGrafter"/>
</dbReference>
<dbReference type="InterPro" id="IPR029063">
    <property type="entry name" value="SAM-dependent_MTases_sf"/>
</dbReference>
<accession>A0AAE0DNK6</accession>